<dbReference type="Pfam" id="PF03909">
    <property type="entry name" value="BSD"/>
    <property type="match status" value="1"/>
</dbReference>
<dbReference type="PANTHER" id="PTHR16019:SF5">
    <property type="entry name" value="BSD DOMAIN-CONTAINING PROTEIN 1"/>
    <property type="match status" value="1"/>
</dbReference>
<gene>
    <name evidence="2" type="ORF">DME_LOCUS6071</name>
</gene>
<name>A0A0N4U4J7_DRAME</name>
<dbReference type="Proteomes" id="UP000274756">
    <property type="component" value="Unassembled WGS sequence"/>
</dbReference>
<protein>
    <submittedName>
        <fullName evidence="5">BSD domain-containing protein</fullName>
    </submittedName>
</protein>
<dbReference type="EMBL" id="UYYG01001154">
    <property type="protein sequence ID" value="VDN56098.1"/>
    <property type="molecule type" value="Genomic_DNA"/>
</dbReference>
<reference evidence="2 4" key="2">
    <citation type="submission" date="2018-11" db="EMBL/GenBank/DDBJ databases">
        <authorList>
            <consortium name="Pathogen Informatics"/>
        </authorList>
    </citation>
    <scope>NUCLEOTIDE SEQUENCE [LARGE SCALE GENOMIC DNA]</scope>
</reference>
<accession>A0A0N4U4J7</accession>
<dbReference type="InterPro" id="IPR005607">
    <property type="entry name" value="BSD_dom"/>
</dbReference>
<evidence type="ECO:0000313" key="4">
    <source>
        <dbReference type="Proteomes" id="UP000274756"/>
    </source>
</evidence>
<dbReference type="WBParaSite" id="DME_0000171101-mRNA-1">
    <property type="protein sequence ID" value="DME_0000171101-mRNA-1"/>
    <property type="gene ID" value="DME_0000171101"/>
</dbReference>
<sequence>MEAEMADQNSKIKEMTLDEANEVNGLQQDWLSSTIPWGSAWLKSAKEKTYSTLTLVKKDLSELSDAVATEATALASTTVESIQHIVGFDNVENETTNEQPGTNVEQNSFGLNWASKLPPLSSIADNAWMKSLVEAVKNIGQEDTTIGEDEFTEIIHPKQSSASKPAKKFALSTDQLCLLQTDRMTYSVEPDGDEQLYKLWKDEFNLAEHDVEIKSLLSNCPNMRVIYQEMVPSSISDLHFWQRYFYKVHQAELIAQCDNDLTNEDFRINAKSPLKQNFSIKSPNRSIFFFDTMITDRFQPLN</sequence>
<dbReference type="STRING" id="318479.A0A0N4U4J7"/>
<dbReference type="PROSITE" id="PS50858">
    <property type="entry name" value="BSD"/>
    <property type="match status" value="1"/>
</dbReference>
<proteinExistence type="predicted"/>
<dbReference type="SMART" id="SM00751">
    <property type="entry name" value="BSD"/>
    <property type="match status" value="1"/>
</dbReference>
<dbReference type="GO" id="GO:0005737">
    <property type="term" value="C:cytoplasm"/>
    <property type="evidence" value="ECO:0007669"/>
    <property type="project" value="TreeGrafter"/>
</dbReference>
<feature type="domain" description="BSD" evidence="1">
    <location>
        <begin position="200"/>
        <end position="252"/>
    </location>
</feature>
<organism evidence="3 5">
    <name type="scientific">Dracunculus medinensis</name>
    <name type="common">Guinea worm</name>
    <dbReference type="NCBI Taxonomy" id="318479"/>
    <lineage>
        <taxon>Eukaryota</taxon>
        <taxon>Metazoa</taxon>
        <taxon>Ecdysozoa</taxon>
        <taxon>Nematoda</taxon>
        <taxon>Chromadorea</taxon>
        <taxon>Rhabditida</taxon>
        <taxon>Spirurina</taxon>
        <taxon>Dracunculoidea</taxon>
        <taxon>Dracunculidae</taxon>
        <taxon>Dracunculus</taxon>
    </lineage>
</organism>
<evidence type="ECO:0000313" key="3">
    <source>
        <dbReference type="Proteomes" id="UP000038040"/>
    </source>
</evidence>
<dbReference type="InterPro" id="IPR051494">
    <property type="entry name" value="BSD_domain-containing"/>
</dbReference>
<evidence type="ECO:0000259" key="1">
    <source>
        <dbReference type="PROSITE" id="PS50858"/>
    </source>
</evidence>
<dbReference type="InterPro" id="IPR035925">
    <property type="entry name" value="BSD_dom_sf"/>
</dbReference>
<evidence type="ECO:0000313" key="2">
    <source>
        <dbReference type="EMBL" id="VDN56098.1"/>
    </source>
</evidence>
<evidence type="ECO:0000313" key="5">
    <source>
        <dbReference type="WBParaSite" id="DME_0000171101-mRNA-1"/>
    </source>
</evidence>
<dbReference type="Proteomes" id="UP000038040">
    <property type="component" value="Unplaced"/>
</dbReference>
<dbReference type="SUPFAM" id="SSF140383">
    <property type="entry name" value="BSD domain-like"/>
    <property type="match status" value="1"/>
</dbReference>
<dbReference type="OrthoDB" id="73788at2759"/>
<keyword evidence="4" id="KW-1185">Reference proteome</keyword>
<dbReference type="Gene3D" id="1.10.3970.10">
    <property type="entry name" value="BSD domain"/>
    <property type="match status" value="1"/>
</dbReference>
<dbReference type="AlphaFoldDB" id="A0A0N4U4J7"/>
<dbReference type="PANTHER" id="PTHR16019">
    <property type="entry name" value="SYNAPSE-ASSOCIATED PROTEIN"/>
    <property type="match status" value="1"/>
</dbReference>
<reference evidence="5" key="1">
    <citation type="submission" date="2017-02" db="UniProtKB">
        <authorList>
            <consortium name="WormBaseParasite"/>
        </authorList>
    </citation>
    <scope>IDENTIFICATION</scope>
</reference>